<dbReference type="Gene3D" id="3.30.457.50">
    <property type="entry name" value="Chromosome segregation protein Spc25"/>
    <property type="match status" value="2"/>
</dbReference>
<organism evidence="13 14">
    <name type="scientific">Diversispora epigaea</name>
    <dbReference type="NCBI Taxonomy" id="1348612"/>
    <lineage>
        <taxon>Eukaryota</taxon>
        <taxon>Fungi</taxon>
        <taxon>Fungi incertae sedis</taxon>
        <taxon>Mucoromycota</taxon>
        <taxon>Glomeromycotina</taxon>
        <taxon>Glomeromycetes</taxon>
        <taxon>Diversisporales</taxon>
        <taxon>Diversisporaceae</taxon>
        <taxon>Diversispora</taxon>
    </lineage>
</organism>
<keyword evidence="6 10" id="KW-0175">Coiled coil</keyword>
<evidence type="ECO:0000313" key="14">
    <source>
        <dbReference type="Proteomes" id="UP000266861"/>
    </source>
</evidence>
<dbReference type="CDD" id="cd23784">
    <property type="entry name" value="RWD_Spc25"/>
    <property type="match status" value="2"/>
</dbReference>
<dbReference type="GO" id="GO:0007059">
    <property type="term" value="P:chromosome segregation"/>
    <property type="evidence" value="ECO:0007669"/>
    <property type="project" value="InterPro"/>
</dbReference>
<evidence type="ECO:0000256" key="9">
    <source>
        <dbReference type="RuleBase" id="RU367150"/>
    </source>
</evidence>
<dbReference type="InterPro" id="IPR013255">
    <property type="entry name" value="Spc25_C"/>
</dbReference>
<evidence type="ECO:0000256" key="1">
    <source>
        <dbReference type="ARBA" id="ARBA00006379"/>
    </source>
</evidence>
<dbReference type="Pfam" id="PF08234">
    <property type="entry name" value="Spindle_Spc25"/>
    <property type="match status" value="2"/>
</dbReference>
<proteinExistence type="inferred from homology"/>
<evidence type="ECO:0000259" key="12">
    <source>
        <dbReference type="Pfam" id="PF08234"/>
    </source>
</evidence>
<keyword evidence="4 9" id="KW-0498">Mitosis</keyword>
<feature type="domain" description="Chromosome segregation protein Spc25 C-terminal" evidence="12">
    <location>
        <begin position="225"/>
        <end position="293"/>
    </location>
</feature>
<dbReference type="GO" id="GO:0031262">
    <property type="term" value="C:Ndc80 complex"/>
    <property type="evidence" value="ECO:0007669"/>
    <property type="project" value="InterPro"/>
</dbReference>
<gene>
    <name evidence="13" type="ORF">Glove_226g11</name>
</gene>
<evidence type="ECO:0000313" key="13">
    <source>
        <dbReference type="EMBL" id="RHZ74326.1"/>
    </source>
</evidence>
<evidence type="ECO:0000256" key="4">
    <source>
        <dbReference type="ARBA" id="ARBA00022776"/>
    </source>
</evidence>
<feature type="coiled-coil region" evidence="10">
    <location>
        <begin position="116"/>
        <end position="164"/>
    </location>
</feature>
<keyword evidence="2 9" id="KW-0158">Chromosome</keyword>
<dbReference type="PANTHER" id="PTHR14281:SF0">
    <property type="entry name" value="KINETOCHORE PROTEIN SPC25"/>
    <property type="match status" value="1"/>
</dbReference>
<evidence type="ECO:0000256" key="10">
    <source>
        <dbReference type="SAM" id="Coils"/>
    </source>
</evidence>
<sequence length="405" mass="47134">MQNMYSSIFPETPSRFLSSTSTSYYINNNHNNSSTQYGSKIINNNNNNNNSSSNNNDRGGSETPTNSIINFSFKKVDFNRDEIRQKNKLFEEEFLNYINNAKYNLSVNKQHWQSSLALEKGNITRYSEEIKSVEKKNKELIATLEKEKKELYKIQLEVTNLKNEENLKLERKNSLLRQVEITKKDIQKYRDVLSEKQIALEKQLAQNEPELNRFEDKLAFTMEGVRDDAILFTFKCIYENDSSRKCSFTVDVGEKYSVIECNPPLGQVVCDLLSQLNSTRDFFTFIKKMRQAFLLSEKQIALEKQLAQNEPELNRFEDKLAFTMEGVRDDAILFTFKCIYENDSSRKCSFTVDVGEKYSVIECNPPLGQVVCDLLSQLNSTRDFFTFIKKMRQAFRKNALEETTV</sequence>
<evidence type="ECO:0000256" key="3">
    <source>
        <dbReference type="ARBA" id="ARBA00022618"/>
    </source>
</evidence>
<dbReference type="AlphaFoldDB" id="A0A397IKP3"/>
<evidence type="ECO:0000256" key="8">
    <source>
        <dbReference type="ARBA" id="ARBA00023328"/>
    </source>
</evidence>
<comment type="function">
    <text evidence="9">Acts as a component of the essential kinetochore-associated NDC80 complex, which is required for chromosome segregation and spindle checkpoint activity.</text>
</comment>
<evidence type="ECO:0000256" key="11">
    <source>
        <dbReference type="SAM" id="MobiDB-lite"/>
    </source>
</evidence>
<accession>A0A397IKP3</accession>
<dbReference type="GO" id="GO:0005634">
    <property type="term" value="C:nucleus"/>
    <property type="evidence" value="ECO:0007669"/>
    <property type="project" value="UniProtKB-SubCell"/>
</dbReference>
<dbReference type="GO" id="GO:0051301">
    <property type="term" value="P:cell division"/>
    <property type="evidence" value="ECO:0007669"/>
    <property type="project" value="UniProtKB-UniRule"/>
</dbReference>
<feature type="domain" description="Chromosome segregation protein Spc25 C-terminal" evidence="12">
    <location>
        <begin position="327"/>
        <end position="396"/>
    </location>
</feature>
<dbReference type="OrthoDB" id="6353017at2759"/>
<evidence type="ECO:0000256" key="2">
    <source>
        <dbReference type="ARBA" id="ARBA00022454"/>
    </source>
</evidence>
<feature type="region of interest" description="Disordered" evidence="11">
    <location>
        <begin position="35"/>
        <end position="66"/>
    </location>
</feature>
<dbReference type="EMBL" id="PQFF01000209">
    <property type="protein sequence ID" value="RHZ74326.1"/>
    <property type="molecule type" value="Genomic_DNA"/>
</dbReference>
<keyword evidence="8 9" id="KW-0137">Centromere</keyword>
<comment type="caution">
    <text evidence="13">The sequence shown here is derived from an EMBL/GenBank/DDBJ whole genome shotgun (WGS) entry which is preliminary data.</text>
</comment>
<dbReference type="InterPro" id="IPR045143">
    <property type="entry name" value="Spc25"/>
</dbReference>
<dbReference type="Proteomes" id="UP000266861">
    <property type="component" value="Unassembled WGS sequence"/>
</dbReference>
<feature type="compositionally biased region" description="Low complexity" evidence="11">
    <location>
        <begin position="35"/>
        <end position="56"/>
    </location>
</feature>
<dbReference type="STRING" id="1348612.A0A397IKP3"/>
<name>A0A397IKP3_9GLOM</name>
<keyword evidence="3 9" id="KW-0132">Cell division</keyword>
<evidence type="ECO:0000256" key="6">
    <source>
        <dbReference type="ARBA" id="ARBA00023054"/>
    </source>
</evidence>
<comment type="similarity">
    <text evidence="1 9">Belongs to the SPC25 family.</text>
</comment>
<protein>
    <recommendedName>
        <fullName evidence="9">Kinetochore protein SPC25</fullName>
    </recommendedName>
</protein>
<evidence type="ECO:0000256" key="5">
    <source>
        <dbReference type="ARBA" id="ARBA00022838"/>
    </source>
</evidence>
<keyword evidence="14" id="KW-1185">Reference proteome</keyword>
<keyword evidence="9" id="KW-0539">Nucleus</keyword>
<dbReference type="PANTHER" id="PTHR14281">
    <property type="entry name" value="KINETOCHORE PROTEIN SPC25-RELATED"/>
    <property type="match status" value="1"/>
</dbReference>
<comment type="subcellular location">
    <subcellularLocation>
        <location evidence="9">Nucleus</location>
    </subcellularLocation>
    <subcellularLocation>
        <location evidence="9">Chromosome</location>
        <location evidence="9">Centromere</location>
        <location evidence="9">Kinetochore</location>
    </subcellularLocation>
</comment>
<keyword evidence="7 9" id="KW-0131">Cell cycle</keyword>
<reference evidence="13 14" key="1">
    <citation type="submission" date="2018-08" db="EMBL/GenBank/DDBJ databases">
        <title>Genome and evolution of the arbuscular mycorrhizal fungus Diversispora epigaea (formerly Glomus versiforme) and its bacterial endosymbionts.</title>
        <authorList>
            <person name="Sun X."/>
            <person name="Fei Z."/>
            <person name="Harrison M."/>
        </authorList>
    </citation>
    <scope>NUCLEOTIDE SEQUENCE [LARGE SCALE GENOMIC DNA]</scope>
    <source>
        <strain evidence="13 14">IT104</strain>
    </source>
</reference>
<evidence type="ECO:0000256" key="7">
    <source>
        <dbReference type="ARBA" id="ARBA00023306"/>
    </source>
</evidence>
<keyword evidence="5 9" id="KW-0995">Kinetochore</keyword>
<comment type="subunit">
    <text evidence="9">Component of the NDC80 complex.</text>
</comment>